<evidence type="ECO:0000256" key="3">
    <source>
        <dbReference type="ARBA" id="ARBA00022989"/>
    </source>
</evidence>
<keyword evidence="5 6" id="KW-0604">Photosystem II</keyword>
<accession>A0A9Y1I483</accession>
<proteinExistence type="inferred from homology"/>
<dbReference type="Gene3D" id="1.20.5.510">
    <property type="entry name" value="Single helix bin"/>
    <property type="match status" value="1"/>
</dbReference>
<keyword evidence="4 6" id="KW-0472">Membrane</keyword>
<keyword evidence="3 6" id="KW-1133">Transmembrane helix</keyword>
<sequence length="40" mass="4600">MTSSLISFFLSIFWGTIIVILPIALAIFWVSQTDKLRRDV</sequence>
<dbReference type="Pfam" id="PF06596">
    <property type="entry name" value="PsbX"/>
    <property type="match status" value="1"/>
</dbReference>
<comment type="subcellular location">
    <subcellularLocation>
        <location evidence="6">Cellular thylakoid membrane</location>
        <topology evidence="6">Single-pass membrane protein</topology>
    </subcellularLocation>
</comment>
<dbReference type="InterPro" id="IPR023431">
    <property type="entry name" value="PSII_PsbX_type_1_subfam"/>
</dbReference>
<keyword evidence="7" id="KW-0934">Plastid</keyword>
<keyword evidence="1 6" id="KW-0602">Photosynthesis</keyword>
<gene>
    <name evidence="6 7" type="primary">psbX</name>
    <name evidence="7" type="ORF">CspTHAL103_163</name>
</gene>
<dbReference type="GO" id="GO:0009523">
    <property type="term" value="C:photosystem II"/>
    <property type="evidence" value="ECO:0007669"/>
    <property type="project" value="UniProtKB-KW"/>
</dbReference>
<dbReference type="AlphaFoldDB" id="A0A9Y1I483"/>
<comment type="similarity">
    <text evidence="6">Belongs to the PsbX family. Type 1 subfamily.</text>
</comment>
<dbReference type="InterPro" id="IPR009518">
    <property type="entry name" value="PSII_PsbX"/>
</dbReference>
<comment type="function">
    <text evidence="6">Involved in the binding and/or turnover of quinones at the Q(B) site of photosystem II (PSII). PSII is a light-driven water plastoquinone oxidoreductase, using light energy to abstract electrons from H(2)O, generating a proton gradient subsequently used for ATP formation.</text>
</comment>
<evidence type="ECO:0000256" key="5">
    <source>
        <dbReference type="ARBA" id="ARBA00023276"/>
    </source>
</evidence>
<dbReference type="GO" id="GO:0015979">
    <property type="term" value="P:photosynthesis"/>
    <property type="evidence" value="ECO:0007669"/>
    <property type="project" value="UniProtKB-UniRule"/>
</dbReference>
<evidence type="ECO:0000256" key="6">
    <source>
        <dbReference type="HAMAP-Rule" id="MF_01386"/>
    </source>
</evidence>
<name>A0A9Y1I483_9RHOD</name>
<dbReference type="HAMAP" id="MF_01386">
    <property type="entry name" value="PSII_PsbX_1"/>
    <property type="match status" value="1"/>
</dbReference>
<evidence type="ECO:0000256" key="2">
    <source>
        <dbReference type="ARBA" id="ARBA00022692"/>
    </source>
</evidence>
<comment type="subunit">
    <text evidence="6">PSII is composed of 1 copy each of membrane proteins PsbA, PsbB, PsbC, PsbD, PsbE, PsbF, PsbH, PsbI, PsbJ, PsbK, PsbL, PsbM, PsbT, PsbX, PsbY, PsbZ, Psb30/Ycf12, at least 3 peripheral proteins of the oxygen-evolving complex and a large number of cofactors. It forms dimeric complexes.</text>
</comment>
<evidence type="ECO:0000313" key="7">
    <source>
        <dbReference type="EMBL" id="WDB00088.1"/>
    </source>
</evidence>
<evidence type="ECO:0000256" key="1">
    <source>
        <dbReference type="ARBA" id="ARBA00022531"/>
    </source>
</evidence>
<protein>
    <recommendedName>
        <fullName evidence="6">Photosystem II reaction center protein X</fullName>
    </recommendedName>
</protein>
<organism evidence="7">
    <name type="scientific">Cyanidium sp. THAL103</name>
    <dbReference type="NCBI Taxonomy" id="3027999"/>
    <lineage>
        <taxon>Eukaryota</taxon>
        <taxon>Rhodophyta</taxon>
        <taxon>Bangiophyceae</taxon>
        <taxon>Cyanidiales</taxon>
        <taxon>Cyanidiaceae</taxon>
        <taxon>Cyanidium</taxon>
    </lineage>
</organism>
<feature type="transmembrane region" description="Helical" evidence="6">
    <location>
        <begin position="6"/>
        <end position="30"/>
    </location>
</feature>
<geneLocation type="plastid" evidence="7"/>
<keyword evidence="6" id="KW-0793">Thylakoid</keyword>
<reference evidence="7" key="1">
    <citation type="journal article" date="2023" name="J. Phycol.">
        <title>Revised classification of the Cyanidiophyceae based on plastid genome data with descriptions of the Cavernulicolales ord. nov. and Galdieriales ord. nov. (Rhodophyta).</title>
        <authorList>
            <person name="Park S.I."/>
            <person name="Cho C.H."/>
            <person name="Ciniglia C."/>
            <person name="Huang T.Y."/>
            <person name="Liu S.L."/>
            <person name="Bustamante D.E."/>
            <person name="Calderon M.S."/>
            <person name="Mansilla A."/>
            <person name="McDermott T."/>
            <person name="Andersen R.A."/>
            <person name="Yoon H.S."/>
        </authorList>
    </citation>
    <scope>NUCLEOTIDE SEQUENCE</scope>
</reference>
<evidence type="ECO:0000256" key="4">
    <source>
        <dbReference type="ARBA" id="ARBA00023136"/>
    </source>
</evidence>
<keyword evidence="2 6" id="KW-0812">Transmembrane</keyword>
<dbReference type="EMBL" id="OP616817">
    <property type="protein sequence ID" value="WDB00088.1"/>
    <property type="molecule type" value="Genomic_DNA"/>
</dbReference>
<dbReference type="GO" id="GO:0042651">
    <property type="term" value="C:thylakoid membrane"/>
    <property type="evidence" value="ECO:0007669"/>
    <property type="project" value="UniProtKB-UniRule"/>
</dbReference>